<dbReference type="Proteomes" id="UP000193495">
    <property type="component" value="Unassembled WGS sequence"/>
</dbReference>
<dbReference type="Pfam" id="PF00756">
    <property type="entry name" value="Esterase"/>
    <property type="match status" value="1"/>
</dbReference>
<name>A0A1X6ZHV0_9RHOB</name>
<keyword evidence="3" id="KW-0326">Glycosidase</keyword>
<dbReference type="Proteomes" id="UP000240624">
    <property type="component" value="Unassembled WGS sequence"/>
</dbReference>
<dbReference type="Gene3D" id="3.40.50.1820">
    <property type="entry name" value="alpha/beta hydrolase"/>
    <property type="match status" value="1"/>
</dbReference>
<dbReference type="SUPFAM" id="SSF53474">
    <property type="entry name" value="alpha/beta-Hydrolases"/>
    <property type="match status" value="1"/>
</dbReference>
<feature type="signal peptide" evidence="1">
    <location>
        <begin position="1"/>
        <end position="24"/>
    </location>
</feature>
<protein>
    <submittedName>
        <fullName evidence="3">Endo-1,4-beta-xylanase Z</fullName>
        <ecNumber evidence="3">3.2.1.8</ecNumber>
    </submittedName>
    <submittedName>
        <fullName evidence="2">S-formylglutathione hydrolase FrmB</fullName>
    </submittedName>
</protein>
<dbReference type="InterPro" id="IPR050583">
    <property type="entry name" value="Mycobacterial_A85_antigen"/>
</dbReference>
<keyword evidence="1" id="KW-0732">Signal</keyword>
<evidence type="ECO:0000313" key="5">
    <source>
        <dbReference type="Proteomes" id="UP000240624"/>
    </source>
</evidence>
<keyword evidence="3" id="KW-0624">Polysaccharide degradation</keyword>
<keyword evidence="3" id="KW-0858">Xylan degradation</keyword>
<gene>
    <name evidence="3" type="primary">xynZ</name>
    <name evidence="2" type="ORF">CLV79_1068</name>
    <name evidence="3" type="ORF">LOS8367_02372</name>
</gene>
<keyword evidence="3" id="KW-0378">Hydrolase</keyword>
<evidence type="ECO:0000256" key="1">
    <source>
        <dbReference type="SAM" id="SignalP"/>
    </source>
</evidence>
<dbReference type="EMBL" id="FWFY01000006">
    <property type="protein sequence ID" value="SLN51538.1"/>
    <property type="molecule type" value="Genomic_DNA"/>
</dbReference>
<accession>A0A1X6ZHV0</accession>
<dbReference type="RefSeq" id="WP_133056321.1">
    <property type="nucleotide sequence ID" value="NZ_FWFY01000006.1"/>
</dbReference>
<dbReference type="OrthoDB" id="9803578at2"/>
<dbReference type="InterPro" id="IPR000801">
    <property type="entry name" value="Esterase-like"/>
</dbReference>
<dbReference type="InterPro" id="IPR029058">
    <property type="entry name" value="AB_hydrolase_fold"/>
</dbReference>
<keyword evidence="3" id="KW-0119">Carbohydrate metabolism</keyword>
<dbReference type="EC" id="3.2.1.8" evidence="3"/>
<dbReference type="AlphaFoldDB" id="A0A1X6ZHV0"/>
<evidence type="ECO:0000313" key="2">
    <source>
        <dbReference type="EMBL" id="PSK86002.1"/>
    </source>
</evidence>
<evidence type="ECO:0000313" key="3">
    <source>
        <dbReference type="EMBL" id="SLN51538.1"/>
    </source>
</evidence>
<feature type="chain" id="PRO_5044568269" evidence="1">
    <location>
        <begin position="25"/>
        <end position="359"/>
    </location>
</feature>
<dbReference type="PANTHER" id="PTHR48098">
    <property type="entry name" value="ENTEROCHELIN ESTERASE-RELATED"/>
    <property type="match status" value="1"/>
</dbReference>
<proteinExistence type="predicted"/>
<dbReference type="GO" id="GO:0045493">
    <property type="term" value="P:xylan catabolic process"/>
    <property type="evidence" value="ECO:0007669"/>
    <property type="project" value="UniProtKB-KW"/>
</dbReference>
<dbReference type="GO" id="GO:0031176">
    <property type="term" value="F:endo-1,4-beta-xylanase activity"/>
    <property type="evidence" value="ECO:0007669"/>
    <property type="project" value="UniProtKB-EC"/>
</dbReference>
<reference evidence="3 4" key="1">
    <citation type="submission" date="2017-03" db="EMBL/GenBank/DDBJ databases">
        <authorList>
            <person name="Afonso C.L."/>
            <person name="Miller P.J."/>
            <person name="Scott M.A."/>
            <person name="Spackman E."/>
            <person name="Goraichik I."/>
            <person name="Dimitrov K.M."/>
            <person name="Suarez D.L."/>
            <person name="Swayne D.E."/>
        </authorList>
    </citation>
    <scope>NUCLEOTIDE SEQUENCE [LARGE SCALE GENOMIC DNA]</scope>
    <source>
        <strain evidence="3 4">CECT 8367</strain>
    </source>
</reference>
<dbReference type="EMBL" id="PYGB01000006">
    <property type="protein sequence ID" value="PSK86002.1"/>
    <property type="molecule type" value="Genomic_DNA"/>
</dbReference>
<organism evidence="3 4">
    <name type="scientific">Limimaricola soesokkakensis</name>
    <dbReference type="NCBI Taxonomy" id="1343159"/>
    <lineage>
        <taxon>Bacteria</taxon>
        <taxon>Pseudomonadati</taxon>
        <taxon>Pseudomonadota</taxon>
        <taxon>Alphaproteobacteria</taxon>
        <taxon>Rhodobacterales</taxon>
        <taxon>Paracoccaceae</taxon>
        <taxon>Limimaricola</taxon>
    </lineage>
</organism>
<evidence type="ECO:0000313" key="4">
    <source>
        <dbReference type="Proteomes" id="UP000193495"/>
    </source>
</evidence>
<keyword evidence="5" id="KW-1185">Reference proteome</keyword>
<sequence>MPKLHLALLLATTLVFGVPGLSLAQLSPDATSRVVEIEVPAPALAGNLLGTSEMQDAAIYLPPSYDSDPDRRYPVIYLLHGIFDDYGIWLDIEEVPARLNRLMAAKAMPEALVVMPNAGNKYGGGYYRNSPISGNWADYIADDLIGHVDAEFRTLASADSRAVVGHSMGGYGAINLAINRPGTFSVVWSMSPCCLAATDDFGFGNDAWKRAARVETAEDIEKLLADQDFYAIALLGILSAFSSEAGDPPVHGDFPFDIVRGEVVLDDAAYDRYLDSLPTRQLRAARDDLRALRGFGLDVGLGDQFLHIPPGTIELSQRLGAERIPHLLDVYDGDHRQKVGDRLETVVLPWVGARLMVAE</sequence>
<reference evidence="2 5" key="2">
    <citation type="submission" date="2018-03" db="EMBL/GenBank/DDBJ databases">
        <title>Genomic Encyclopedia of Archaeal and Bacterial Type Strains, Phase II (KMG-II): from individual species to whole genera.</title>
        <authorList>
            <person name="Goeker M."/>
        </authorList>
    </citation>
    <scope>NUCLEOTIDE SEQUENCE [LARGE SCALE GENOMIC DNA]</scope>
    <source>
        <strain evidence="2 5">DSM 29956</strain>
    </source>
</reference>